<accession>A0A699GRM7</accession>
<dbReference type="EMBL" id="BKCJ010039085">
    <property type="protein sequence ID" value="GEV93063.1"/>
    <property type="molecule type" value="Genomic_DNA"/>
</dbReference>
<feature type="domain" description="Ubiquitin-like protease family profile" evidence="5">
    <location>
        <begin position="277"/>
        <end position="1043"/>
    </location>
</feature>
<dbReference type="PROSITE" id="PS50600">
    <property type="entry name" value="ULP_PROTEASE"/>
    <property type="match status" value="1"/>
</dbReference>
<dbReference type="InterPro" id="IPR003653">
    <property type="entry name" value="Peptidase_C48_C"/>
</dbReference>
<dbReference type="InterPro" id="IPR038765">
    <property type="entry name" value="Papain-like_cys_pep_sf"/>
</dbReference>
<reference evidence="6" key="1">
    <citation type="journal article" date="2019" name="Sci. Rep.">
        <title>Draft genome of Tanacetum cinerariifolium, the natural source of mosquito coil.</title>
        <authorList>
            <person name="Yamashiro T."/>
            <person name="Shiraishi A."/>
            <person name="Satake H."/>
            <person name="Nakayama K."/>
        </authorList>
    </citation>
    <scope>NUCLEOTIDE SEQUENCE</scope>
</reference>
<evidence type="ECO:0000256" key="1">
    <source>
        <dbReference type="ARBA" id="ARBA00005234"/>
    </source>
</evidence>
<evidence type="ECO:0000256" key="2">
    <source>
        <dbReference type="ARBA" id="ARBA00022670"/>
    </source>
</evidence>
<organism evidence="6">
    <name type="scientific">Tanacetum cinerariifolium</name>
    <name type="common">Dalmatian daisy</name>
    <name type="synonym">Chrysanthemum cinerariifolium</name>
    <dbReference type="NCBI Taxonomy" id="118510"/>
    <lineage>
        <taxon>Eukaryota</taxon>
        <taxon>Viridiplantae</taxon>
        <taxon>Streptophyta</taxon>
        <taxon>Embryophyta</taxon>
        <taxon>Tracheophyta</taxon>
        <taxon>Spermatophyta</taxon>
        <taxon>Magnoliopsida</taxon>
        <taxon>eudicotyledons</taxon>
        <taxon>Gunneridae</taxon>
        <taxon>Pentapetalae</taxon>
        <taxon>asterids</taxon>
        <taxon>campanulids</taxon>
        <taxon>Asterales</taxon>
        <taxon>Asteraceae</taxon>
        <taxon>Asteroideae</taxon>
        <taxon>Anthemideae</taxon>
        <taxon>Anthemidinae</taxon>
        <taxon>Tanacetum</taxon>
    </lineage>
</organism>
<dbReference type="GO" id="GO:0008234">
    <property type="term" value="F:cysteine-type peptidase activity"/>
    <property type="evidence" value="ECO:0007669"/>
    <property type="project" value="InterPro"/>
</dbReference>
<comment type="caution">
    <text evidence="6">The sequence shown here is derived from an EMBL/GenBank/DDBJ whole genome shotgun (WGS) entry which is preliminary data.</text>
</comment>
<keyword evidence="3" id="KW-0378">Hydrolase</keyword>
<proteinExistence type="inferred from homology"/>
<evidence type="ECO:0000256" key="4">
    <source>
        <dbReference type="SAM" id="Coils"/>
    </source>
</evidence>
<dbReference type="SUPFAM" id="SSF54001">
    <property type="entry name" value="Cysteine proteinases"/>
    <property type="match status" value="1"/>
</dbReference>
<keyword evidence="4" id="KW-0175">Coiled coil</keyword>
<protein>
    <submittedName>
        <fullName evidence="6">Phospholipase-like protein</fullName>
    </submittedName>
</protein>
<gene>
    <name evidence="6" type="ORF">Tci_165040</name>
</gene>
<dbReference type="AlphaFoldDB" id="A0A699GRM7"/>
<feature type="coiled-coil region" evidence="4">
    <location>
        <begin position="840"/>
        <end position="871"/>
    </location>
</feature>
<dbReference type="GO" id="GO:0006508">
    <property type="term" value="P:proteolysis"/>
    <property type="evidence" value="ECO:0007669"/>
    <property type="project" value="UniProtKB-KW"/>
</dbReference>
<sequence>MWCLPNRVFPNKIGFSITNLDIIGVIEDEEIFCKLSDDDAIRLCLLLALEESRSMLDIRPTIAEYQSSWWIDNNLYFQEFVPRAPPIKEHHGLFETYLLKLEKAHKRGKTCFMVSSIGGTADNSVRKKWLNDLVIMELNFRLFNWKLLFRQAKLKFIDEFSSMTSDLCDSLNSMFADLIEPADPDEDIGQDYLRKEELRLCLEGEEKMCCEHQKIIVEENKIRMDESKRLRLEEKNMLQLEQQKKNKRKEFMNSNHCKNLLSKLAHAKRIQLCSSSKKIQPKDTSRLLQSMDTVWLSDDIEHFLGKSRPKNSNWAMVSCYFVQILLQNGMPLFYANRERYTTTWSEVDQVFIPINETGEHWCIAQFHIMSGEVTFYDTGHTYDYNYRDWLAHGLSLDVDDLVDVALAYREKMAMVHYNSFDYVPAHHIFHTYCLSVPHPVMGFGLSFLVYQGGSYQVSVAKQVVNHAEYANSIHLVKDKLSLQVILGTDDETSSKDDASSNDEISSSEDLINYLSARDVEWQLPKNTHEEPTKPHYDPIKTEFWDSAKVKTVKGDVRLQALVDGKKIIVNEASIRRDLRLDDAEGTACLPNDIIFEALTRMGAKTTAWNEFSSTMASAIICLAKNQKFNFSKYIFDSMMKNLKKEIKFLMNMKREGKGFSGAFTPLFETMMVEAHKDMGEGGCVQTGEDSADINVKEGVTLVDETQERNDQDKFDTGVLDDDEVVAEKEVSTADPVTTAGEVVATADVEVSAATTAATTLIISKDELTLSHTLIEIKAAKPKAVTTVATTTPKAKGIVMKEPEVTTIRTTTTTVPSQSLKDKAKEKTVESEKPLKKKHQIMIDEEVARNLEAQLQAELEEEEMLARQKQEEANISLIVEWDDVQAMMDADYEQRIEEENASAELKRCLEIVPDDEDDVTVEATPLSSKSLTIIDYKIYKEERKSFFQIIRADGNSQMYLIISKMLKNINREDLEVLWSIVKSRFEKTKPADNMNNLLFQTLKTIFEHHIEDTVRKYQQGLTKVLNWKLFYSCGVYCVTMQNMVYYLLVKKINVSNEFPAGDEMFMEIDEVLFKILTKGYFEYDPLRVKTKISKRKKTSVIHDEDDDRKKSLVTGGRKGAVKRGKERGVNIKEGGFSNDGGKETMVTKRAIGSKKMEGKSVKVESE</sequence>
<feature type="coiled-coil region" evidence="4">
    <location>
        <begin position="223"/>
        <end position="250"/>
    </location>
</feature>
<dbReference type="Gene3D" id="3.30.310.130">
    <property type="entry name" value="Ubiquitin-related"/>
    <property type="match status" value="1"/>
</dbReference>
<name>A0A699GRM7_TANCI</name>
<comment type="similarity">
    <text evidence="1">Belongs to the peptidase C48 family.</text>
</comment>
<evidence type="ECO:0000259" key="5">
    <source>
        <dbReference type="PROSITE" id="PS50600"/>
    </source>
</evidence>
<keyword evidence="2" id="KW-0645">Protease</keyword>
<evidence type="ECO:0000256" key="3">
    <source>
        <dbReference type="ARBA" id="ARBA00022801"/>
    </source>
</evidence>
<evidence type="ECO:0000313" key="6">
    <source>
        <dbReference type="EMBL" id="GEV93063.1"/>
    </source>
</evidence>